<dbReference type="GO" id="GO:0005524">
    <property type="term" value="F:ATP binding"/>
    <property type="evidence" value="ECO:0007669"/>
    <property type="project" value="UniProtKB-KW"/>
</dbReference>
<organism evidence="5 6">
    <name type="scientific">Pycnococcus provasolii</name>
    <dbReference type="NCBI Taxonomy" id="41880"/>
    <lineage>
        <taxon>Eukaryota</taxon>
        <taxon>Viridiplantae</taxon>
        <taxon>Chlorophyta</taxon>
        <taxon>Pseudoscourfieldiophyceae</taxon>
        <taxon>Pseudoscourfieldiales</taxon>
        <taxon>Pycnococcaceae</taxon>
        <taxon>Pycnococcus</taxon>
    </lineage>
</organism>
<dbReference type="SMART" id="SM00382">
    <property type="entry name" value="AAA"/>
    <property type="match status" value="1"/>
</dbReference>
<protein>
    <recommendedName>
        <fullName evidence="4">ABC transporter domain-containing protein</fullName>
    </recommendedName>
</protein>
<dbReference type="Proteomes" id="UP000660262">
    <property type="component" value="Unassembled WGS sequence"/>
</dbReference>
<feature type="compositionally biased region" description="Basic and acidic residues" evidence="3">
    <location>
        <begin position="285"/>
        <end position="306"/>
    </location>
</feature>
<evidence type="ECO:0000256" key="2">
    <source>
        <dbReference type="ARBA" id="ARBA00022840"/>
    </source>
</evidence>
<dbReference type="SUPFAM" id="SSF52540">
    <property type="entry name" value="P-loop containing nucleoside triphosphate hydrolases"/>
    <property type="match status" value="1"/>
</dbReference>
<evidence type="ECO:0000256" key="3">
    <source>
        <dbReference type="SAM" id="MobiDB-lite"/>
    </source>
</evidence>
<reference evidence="5" key="1">
    <citation type="submission" date="2020-10" db="EMBL/GenBank/DDBJ databases">
        <title>Unveiling of a novel bifunctional photoreceptor, Dualchrome1, isolated from a cosmopolitan green alga.</title>
        <authorList>
            <person name="Suzuki S."/>
            <person name="Kawachi M."/>
        </authorList>
    </citation>
    <scope>NUCLEOTIDE SEQUENCE</scope>
    <source>
        <strain evidence="5">NIES 2893</strain>
    </source>
</reference>
<dbReference type="PANTHER" id="PTHR43158">
    <property type="entry name" value="SKFA PEPTIDE EXPORT ATP-BINDING PROTEIN SKFE"/>
    <property type="match status" value="1"/>
</dbReference>
<dbReference type="Gene3D" id="3.40.50.300">
    <property type="entry name" value="P-loop containing nucleotide triphosphate hydrolases"/>
    <property type="match status" value="1"/>
</dbReference>
<accession>A0A830HZS7</accession>
<name>A0A830HZS7_9CHLO</name>
<dbReference type="InterPro" id="IPR003439">
    <property type="entry name" value="ABC_transporter-like_ATP-bd"/>
</dbReference>
<feature type="domain" description="ABC transporter" evidence="4">
    <location>
        <begin position="16"/>
        <end position="257"/>
    </location>
</feature>
<dbReference type="PROSITE" id="PS50893">
    <property type="entry name" value="ABC_TRANSPORTER_2"/>
    <property type="match status" value="1"/>
</dbReference>
<evidence type="ECO:0000313" key="6">
    <source>
        <dbReference type="Proteomes" id="UP000660262"/>
    </source>
</evidence>
<dbReference type="EMBL" id="BNJQ01000040">
    <property type="protein sequence ID" value="GHP12283.1"/>
    <property type="molecule type" value="Genomic_DNA"/>
</dbReference>
<keyword evidence="6" id="KW-1185">Reference proteome</keyword>
<keyword evidence="1" id="KW-0547">Nucleotide-binding</keyword>
<evidence type="ECO:0000259" key="4">
    <source>
        <dbReference type="PROSITE" id="PS50893"/>
    </source>
</evidence>
<dbReference type="AlphaFoldDB" id="A0A830HZS7"/>
<dbReference type="Pfam" id="PF00005">
    <property type="entry name" value="ABC_tran"/>
    <property type="match status" value="1"/>
</dbReference>
<sequence>MASADVVQPPSEPNNVSVNNLTFSYPQYNASESSLAFEIADFSLNLPPGSRCLLSGANGTGKTTLLQVLAGKYMVPRSDVLVLGRPAFHDVALTNSGELSYLGTAWRREVGCAGSVALGADIPARTMIYGVPDVDPERRNRLVEMLDIDLDWSMMKLSDGQRRRVQICLGLLRPYKVLLLDEVTVDLDVVGRLDLLEFFKYECETRGATVVYATHIFDGLEGWATHLAYLENGKLKRGGRIEQFAPSLDPKLYENQKRDGLIEGDMQNKTRLLELVEVWLKEEHGDRKKREEEERLNPAPKKKEVKNPFGNRHMAYYR</sequence>
<feature type="region of interest" description="Disordered" evidence="3">
    <location>
        <begin position="285"/>
        <end position="318"/>
    </location>
</feature>
<keyword evidence="2" id="KW-0067">ATP-binding</keyword>
<evidence type="ECO:0000313" key="5">
    <source>
        <dbReference type="EMBL" id="GHP12283.1"/>
    </source>
</evidence>
<dbReference type="InterPro" id="IPR027417">
    <property type="entry name" value="P-loop_NTPase"/>
</dbReference>
<dbReference type="InterPro" id="IPR003593">
    <property type="entry name" value="AAA+_ATPase"/>
</dbReference>
<dbReference type="OrthoDB" id="6512918at2759"/>
<dbReference type="PANTHER" id="PTHR43158:SF2">
    <property type="entry name" value="SKFA PEPTIDE EXPORT ATP-BINDING PROTEIN SKFE"/>
    <property type="match status" value="1"/>
</dbReference>
<dbReference type="GO" id="GO:0016887">
    <property type="term" value="F:ATP hydrolysis activity"/>
    <property type="evidence" value="ECO:0007669"/>
    <property type="project" value="InterPro"/>
</dbReference>
<comment type="caution">
    <text evidence="5">The sequence shown here is derived from an EMBL/GenBank/DDBJ whole genome shotgun (WGS) entry which is preliminary data.</text>
</comment>
<gene>
    <name evidence="5" type="ORF">PPROV_001101100</name>
</gene>
<evidence type="ECO:0000256" key="1">
    <source>
        <dbReference type="ARBA" id="ARBA00022741"/>
    </source>
</evidence>
<proteinExistence type="predicted"/>